<dbReference type="EMBL" id="JRHC01000001">
    <property type="protein sequence ID" value="KJF44234.1"/>
    <property type="molecule type" value="Genomic_DNA"/>
</dbReference>
<feature type="domain" description="DUF2357" evidence="1">
    <location>
        <begin position="82"/>
        <end position="332"/>
    </location>
</feature>
<name>A0A0D8JBZ5_9BACT</name>
<dbReference type="InterPro" id="IPR007505">
    <property type="entry name" value="PDDEXK_7"/>
</dbReference>
<dbReference type="OrthoDB" id="32195at2"/>
<accession>A0A0D8JBZ5</accession>
<evidence type="ECO:0000313" key="2">
    <source>
        <dbReference type="EMBL" id="KJF44234.1"/>
    </source>
</evidence>
<proteinExistence type="predicted"/>
<evidence type="ECO:0000259" key="1">
    <source>
        <dbReference type="Pfam" id="PF09823"/>
    </source>
</evidence>
<dbReference type="PATRIC" id="fig|1544798.3.peg.319"/>
<dbReference type="STRING" id="1544798.LH29_01550"/>
<comment type="caution">
    <text evidence="2">The sequence shown here is derived from an EMBL/GenBank/DDBJ whole genome shotgun (WGS) entry which is preliminary data.</text>
</comment>
<evidence type="ECO:0000313" key="3">
    <source>
        <dbReference type="Proteomes" id="UP000032544"/>
    </source>
</evidence>
<dbReference type="Proteomes" id="UP000032544">
    <property type="component" value="Unassembled WGS sequence"/>
</dbReference>
<dbReference type="InterPro" id="IPR018633">
    <property type="entry name" value="DUF2357"/>
</dbReference>
<gene>
    <name evidence="2" type="ORF">LH29_01550</name>
</gene>
<protein>
    <recommendedName>
        <fullName evidence="1">DUF2357 domain-containing protein</fullName>
    </recommendedName>
</protein>
<dbReference type="AlphaFoldDB" id="A0A0D8JBZ5"/>
<dbReference type="Pfam" id="PF04411">
    <property type="entry name" value="PDDEXK_7"/>
    <property type="match status" value="1"/>
</dbReference>
<sequence>MAYLKKIEIPLAFDDEVKFCLFAEQENRNSLFVIDPNEAADYGEACHQLVEGCSYEYSFNTDRYKLQADDVVSVSKRDNSGGRIVPNIFVGRLSLRVFDVKTSEFVGNIDLEVRSVKSNYRDDYRYMLEYITEKCTELLLQASSPVKQYLTPDYLNNPKTLYQRFAFIQSVIQTDEFGEAVQRVISSPVTQWKEEAETADIRKVKRISGKEIRQIASGRSRMDIPDGHFLREKGLTSLPTHIQLYRKTDTVDTPENRFIKHALEVFLKLCLDIELRTQKGTRINVESNQVIKSLENHLSHSLFKEISRPATLRLNSPVLQRREGYREILRAWLMFDLAALLVWKGGDDVYDAGKRDVATLYEYWLFFTLLDLFAELFHLKPKDVEDLIVKSTDGLSLMLKQGIETAIKGVYDAGSRKLNVKFCFNRSFGGGKKYPDGGSWTKTLRPDYTLSIWPNGIGEKQAEEQELIVHIHFDAKYKIDNLTQIINREDDDENVVRGSIRGKYKNVDLLKMHAYKDAIRRTAGAYVLYPGDQISKEAGFREIIPGLGAFPVRPSKSNNGTAELKDFVKEVIAHFLNRASQREKMSFRTYDIHKSDSDQIVKETLPELIGENRSLIPDETFVLVGFYEVNKWQWITSEGLYNARADSNRGSLKLGPKEAGAKYLLLHTRGETSTGKILKIVDTGPRVFSKQTLKKHKYPTEPSQDYYLVYKIENIVEKELLGCKWDITKLKEYKTGRGSGLPFAVSLTELMKVKI</sequence>
<reference evidence="2 3" key="1">
    <citation type="submission" date="2014-09" db="EMBL/GenBank/DDBJ databases">
        <title>Draft Genome Sequence of Draconibacterium sp. JN14CK-3.</title>
        <authorList>
            <person name="Dong C."/>
            <person name="Lai Q."/>
            <person name="Shao Z."/>
        </authorList>
    </citation>
    <scope>NUCLEOTIDE SEQUENCE [LARGE SCALE GENOMIC DNA]</scope>
    <source>
        <strain evidence="2 3">JN14CK-3</strain>
    </source>
</reference>
<keyword evidence="3" id="KW-1185">Reference proteome</keyword>
<organism evidence="2 3">
    <name type="scientific">Draconibacterium sediminis</name>
    <dbReference type="NCBI Taxonomy" id="1544798"/>
    <lineage>
        <taxon>Bacteria</taxon>
        <taxon>Pseudomonadati</taxon>
        <taxon>Bacteroidota</taxon>
        <taxon>Bacteroidia</taxon>
        <taxon>Marinilabiliales</taxon>
        <taxon>Prolixibacteraceae</taxon>
        <taxon>Draconibacterium</taxon>
    </lineage>
</organism>
<dbReference type="Pfam" id="PF09823">
    <property type="entry name" value="DUF2357"/>
    <property type="match status" value="1"/>
</dbReference>
<dbReference type="RefSeq" id="WP_045025793.1">
    <property type="nucleotide sequence ID" value="NZ_JRHC01000001.1"/>
</dbReference>